<accession>A0A7K1UN79</accession>
<reference evidence="2 3" key="1">
    <citation type="submission" date="2019-12" db="EMBL/GenBank/DDBJ databases">
        <title>Nocardia sp. nov. ET3-3 isolated from soil.</title>
        <authorList>
            <person name="Kanchanasin P."/>
            <person name="Tanasupawat S."/>
            <person name="Yuki M."/>
            <person name="Kudo T."/>
        </authorList>
    </citation>
    <scope>NUCLEOTIDE SEQUENCE [LARGE SCALE GENOMIC DNA]</scope>
    <source>
        <strain evidence="2 3">ET3-3</strain>
    </source>
</reference>
<evidence type="ECO:0000313" key="3">
    <source>
        <dbReference type="Proteomes" id="UP000466794"/>
    </source>
</evidence>
<proteinExistence type="predicted"/>
<evidence type="ECO:0000313" key="2">
    <source>
        <dbReference type="EMBL" id="MVU75794.1"/>
    </source>
</evidence>
<dbReference type="Pfam" id="PF08811">
    <property type="entry name" value="DUF1800"/>
    <property type="match status" value="1"/>
</dbReference>
<organism evidence="2 3">
    <name type="scientific">Nocardia terrae</name>
    <dbReference type="NCBI Taxonomy" id="2675851"/>
    <lineage>
        <taxon>Bacteria</taxon>
        <taxon>Bacillati</taxon>
        <taxon>Actinomycetota</taxon>
        <taxon>Actinomycetes</taxon>
        <taxon>Mycobacteriales</taxon>
        <taxon>Nocardiaceae</taxon>
        <taxon>Nocardia</taxon>
    </lineage>
</organism>
<comment type="caution">
    <text evidence="2">The sequence shown here is derived from an EMBL/GenBank/DDBJ whole genome shotgun (WGS) entry which is preliminary data.</text>
</comment>
<dbReference type="RefSeq" id="WP_157354576.1">
    <property type="nucleotide sequence ID" value="NZ_WRPP01000001.1"/>
</dbReference>
<dbReference type="EMBL" id="WRPP01000001">
    <property type="protein sequence ID" value="MVU75794.1"/>
    <property type="molecule type" value="Genomic_DNA"/>
</dbReference>
<dbReference type="InterPro" id="IPR014917">
    <property type="entry name" value="DUF1800"/>
</dbReference>
<evidence type="ECO:0000256" key="1">
    <source>
        <dbReference type="SAM" id="MobiDB-lite"/>
    </source>
</evidence>
<dbReference type="Proteomes" id="UP000466794">
    <property type="component" value="Unassembled WGS sequence"/>
</dbReference>
<dbReference type="AlphaFoldDB" id="A0A7K1UN79"/>
<sequence>MGMSPEWMRTARALRRSGFGTTGAEVDGVTDVARYLRSALAADPEADPGARATPVPQFVPPTPVGKSATAEVRKQYQAQITGQLDTLTGWWLRRMAAVRVPVREKLTLVWHNHFATSATKVRNAAEMVAQNQTLRAHGTGDFGVLAYAVLTDPAMLRWLDGVANTSKAPNENLSREFMELFALGHGNGYTETDVREGARALTGWTITGGAAVFEAKRHDAGSKTVLGVTGPLDAKAFCDAVLARPESARFVATSLWRLLASDEPPSDAAVNRLTAAYGPGRDLSALYAAVFTDPEFTSARDTVVHGPVEWLIAAVRALGVPLTDDAEVRKLAGTLRSLGQLPFYPPNVGGWPRGQGWMSSAAAQIRLTAATDLVKKADLSPITQASRSSRLDATAYLLGVGSWSDRSAKVLATVVDQPPRLAALAVNTPEYLTS</sequence>
<feature type="region of interest" description="Disordered" evidence="1">
    <location>
        <begin position="44"/>
        <end position="66"/>
    </location>
</feature>
<keyword evidence="3" id="KW-1185">Reference proteome</keyword>
<gene>
    <name evidence="2" type="ORF">GPX89_00870</name>
</gene>
<name>A0A7K1UN79_9NOCA</name>
<protein>
    <submittedName>
        <fullName evidence="2">DUF1800 family protein</fullName>
    </submittedName>
</protein>